<dbReference type="Proteomes" id="UP001162001">
    <property type="component" value="Segment"/>
</dbReference>
<keyword evidence="1" id="KW-0540">Nuclease</keyword>
<name>A0A7D3QUF1_9VIRU</name>
<sequence length="442" mass="49814">MSSKIYYVNNKTYNNVAKNSCLEDPMKQECFKYSDHLPIIKTITIENIPFNIASYNVLFQKEIDMNTHKNIVLQDYQGYLGTNFKYLTQMPPTVRINGIMKTIYDLFRVYNIDILGLQEFNINDLQQLKNTLYKVCCTVDDLGYIIPSDISTYYTCTKNDENILTQKGLNDIQIVVYRKSRLRYNPSLSKLTYYYTTTNGKKYNKINRRILDISFSIIELLKYNRDDEFRFINTHVFENQTFVLSQYIYNIKKPTFYTCKPYYIVVVGDMETEVRPVILGTAKDTTTILGITGATGIKGSTGQTGVTGSTGTTGATGPSGPCNLTYYGATGFIVDIGPDATLPVIGVNNKTVQSCDYGLSDIVSTPGVTGGTPPYTQYQPNTLSAVSLDGNVYNSYFQFTGSPDKNQVLMVPGTGKPKDLGYTTINKNGYAVYNDHIWFRIT</sequence>
<organism evidence="1 2">
    <name type="scientific">Fadolivirus FV1/VV64</name>
    <dbReference type="NCBI Taxonomy" id="3070911"/>
    <lineage>
        <taxon>Viruses</taxon>
        <taxon>Varidnaviria</taxon>
        <taxon>Bamfordvirae</taxon>
        <taxon>Nucleocytoviricota</taxon>
        <taxon>Megaviricetes</taxon>
        <taxon>Imitervirales</taxon>
        <taxon>Mimiviridae</taxon>
        <taxon>Klosneuvirinae</taxon>
        <taxon>Fadolivirus</taxon>
        <taxon>Fadolivirus algeromassiliense</taxon>
    </lineage>
</organism>
<proteinExistence type="predicted"/>
<keyword evidence="1" id="KW-0378">Hydrolase</keyword>
<reference evidence="1 2" key="1">
    <citation type="submission" date="2020-04" db="EMBL/GenBank/DDBJ databases">
        <title>Advantages and limits of metagenomic assembly and binning of a giant virus.</title>
        <authorList>
            <person name="Schulz F."/>
            <person name="Andreani J."/>
            <person name="Francis R."/>
            <person name="Boudjemaa H."/>
            <person name="Bou Khalil J.Y."/>
            <person name="Lee J."/>
            <person name="La Scola B."/>
            <person name="Woyke T."/>
        </authorList>
    </citation>
    <scope>NUCLEOTIDE SEQUENCE [LARGE SCALE GENOMIC DNA]</scope>
    <source>
        <strain evidence="1 2">FV1/VV64</strain>
    </source>
</reference>
<accession>A0A7D3QUF1</accession>
<keyword evidence="1" id="KW-0255">Endonuclease</keyword>
<dbReference type="EMBL" id="MT418680">
    <property type="protein sequence ID" value="QKF94087.1"/>
    <property type="molecule type" value="Genomic_DNA"/>
</dbReference>
<dbReference type="InterPro" id="IPR036691">
    <property type="entry name" value="Endo/exonu/phosph_ase_sf"/>
</dbReference>
<dbReference type="SUPFAM" id="SSF56219">
    <property type="entry name" value="DNase I-like"/>
    <property type="match status" value="1"/>
</dbReference>
<dbReference type="GO" id="GO:0004519">
    <property type="term" value="F:endonuclease activity"/>
    <property type="evidence" value="ECO:0007669"/>
    <property type="project" value="UniProtKB-KW"/>
</dbReference>
<protein>
    <submittedName>
        <fullName evidence="1">Endonuclease/exonuclease/phosphatase superfamily protein</fullName>
    </submittedName>
</protein>
<keyword evidence="2" id="KW-1185">Reference proteome</keyword>
<dbReference type="Gene3D" id="3.60.10.10">
    <property type="entry name" value="Endonuclease/exonuclease/phosphatase"/>
    <property type="match status" value="1"/>
</dbReference>
<gene>
    <name evidence="1" type="ORF">Fadolivirus_1_629</name>
</gene>
<evidence type="ECO:0000313" key="1">
    <source>
        <dbReference type="EMBL" id="QKF94087.1"/>
    </source>
</evidence>
<evidence type="ECO:0000313" key="2">
    <source>
        <dbReference type="Proteomes" id="UP001162001"/>
    </source>
</evidence>